<keyword evidence="1" id="KW-0732">Signal</keyword>
<evidence type="ECO:0000313" key="3">
    <source>
        <dbReference type="Proteomes" id="UP000315525"/>
    </source>
</evidence>
<evidence type="ECO:0000313" key="2">
    <source>
        <dbReference type="EMBL" id="TET45638.1"/>
    </source>
</evidence>
<feature type="chain" id="PRO_5021937125" description="Carboxypeptidase regulatory-like domain-containing protein" evidence="1">
    <location>
        <begin position="25"/>
        <end position="140"/>
    </location>
</feature>
<organism evidence="2 3">
    <name type="scientific">candidate division TA06 bacterium</name>
    <dbReference type="NCBI Taxonomy" id="2250710"/>
    <lineage>
        <taxon>Bacteria</taxon>
        <taxon>Bacteria division TA06</taxon>
    </lineage>
</organism>
<dbReference type="Proteomes" id="UP000315525">
    <property type="component" value="Unassembled WGS sequence"/>
</dbReference>
<dbReference type="EMBL" id="SOJN01000078">
    <property type="protein sequence ID" value="TET45638.1"/>
    <property type="molecule type" value="Genomic_DNA"/>
</dbReference>
<protein>
    <recommendedName>
        <fullName evidence="4">Carboxypeptidase regulatory-like domain-containing protein</fullName>
    </recommendedName>
</protein>
<feature type="signal peptide" evidence="1">
    <location>
        <begin position="1"/>
        <end position="24"/>
    </location>
</feature>
<dbReference type="AlphaFoldDB" id="A0A523USX6"/>
<comment type="caution">
    <text evidence="2">The sequence shown here is derived from an EMBL/GenBank/DDBJ whole genome shotgun (WGS) entry which is preliminary data.</text>
</comment>
<evidence type="ECO:0008006" key="4">
    <source>
        <dbReference type="Google" id="ProtNLM"/>
    </source>
</evidence>
<gene>
    <name evidence="2" type="ORF">E3J62_06700</name>
</gene>
<accession>A0A523USX6</accession>
<evidence type="ECO:0000256" key="1">
    <source>
        <dbReference type="SAM" id="SignalP"/>
    </source>
</evidence>
<sequence length="140" mass="15288">MARWLILAAVMVTLGLVLSGEASAEDYICGKVFWNEAEHDSGATDITIWAKAEGEAEPHMTVTDCCGEYAFTGLNTLWEYKVWGLFGCITADPCQISGFECWEMVELPSQDADPGDIHVNFDLGIDCANAQVDCDDPCPE</sequence>
<proteinExistence type="predicted"/>
<name>A0A523USX6_UNCT6</name>
<reference evidence="2 3" key="1">
    <citation type="submission" date="2019-03" db="EMBL/GenBank/DDBJ databases">
        <title>Metabolic potential of uncultured bacteria and archaea associated with petroleum seepage in deep-sea sediments.</title>
        <authorList>
            <person name="Dong X."/>
            <person name="Hubert C."/>
        </authorList>
    </citation>
    <scope>NUCLEOTIDE SEQUENCE [LARGE SCALE GENOMIC DNA]</scope>
    <source>
        <strain evidence="2">E44_bin18</strain>
    </source>
</reference>